<dbReference type="Proteomes" id="UP000509301">
    <property type="component" value="Chromosome"/>
</dbReference>
<gene>
    <name evidence="11" type="ORF">GWK48_02375</name>
</gene>
<reference evidence="11 12" key="1">
    <citation type="submission" date="2020-02" db="EMBL/GenBank/DDBJ databases">
        <title>Comparative genome analysis reveals the metabolism and evolution of the thermophilic archaeal genus Metallosphaera.</title>
        <authorList>
            <person name="Jiang C."/>
        </authorList>
    </citation>
    <scope>NUCLEOTIDE SEQUENCE [LARGE SCALE GENOMIC DNA]</scope>
    <source>
        <strain evidence="11 12">Ric-A</strain>
    </source>
</reference>
<dbReference type="KEGG" id="mten:GWK48_02375"/>
<keyword evidence="9" id="KW-0386">Hypusine biosynthesis</keyword>
<dbReference type="FunFam" id="3.40.910.10:FF:000007">
    <property type="entry name" value="Probable deoxyhypusine synthase"/>
    <property type="match status" value="1"/>
</dbReference>
<comment type="similarity">
    <text evidence="5">Belongs to the deoxyhypusine synthase family.</text>
</comment>
<evidence type="ECO:0000256" key="7">
    <source>
        <dbReference type="ARBA" id="ARBA00022679"/>
    </source>
</evidence>
<evidence type="ECO:0000256" key="2">
    <source>
        <dbReference type="ARBA" id="ARBA00001911"/>
    </source>
</evidence>
<dbReference type="GO" id="GO:0034038">
    <property type="term" value="F:deoxyhypusine synthase activity"/>
    <property type="evidence" value="ECO:0007669"/>
    <property type="project" value="UniProtKB-EC"/>
</dbReference>
<sequence>MRREEVLVEEVQDISLDDVKGFNLEIYNKIYGFSSESLYRASRILRRIEKECDLRFISFTANLVSTGLRGLLADLIRRGFFNMVVTTGGTIDHDIARAFGGKYYKGSFDLSDEELRKINVHRLGNILIPFEDYGGAVERAVTEILPQLVKEGKEWAVYRLLWEFGKRIEDEHSILKAAYETKTPIIVPGIVDGSFGTNLFIQSQFTGFRINLFEDMREIKDRVFSSKKAGALLIGGGISKHHTIWWNQFRDGLDYAIYLTTAQEFDGSLSGARPKEAISWNKIKDEAEQVVLYADATIALPLLASSLIS</sequence>
<evidence type="ECO:0000313" key="11">
    <source>
        <dbReference type="EMBL" id="QKQ99392.1"/>
    </source>
</evidence>
<proteinExistence type="inferred from homology"/>
<dbReference type="PANTHER" id="PTHR11703">
    <property type="entry name" value="DEOXYHYPUSINE SYNTHASE"/>
    <property type="match status" value="1"/>
</dbReference>
<comment type="catalytic activity">
    <reaction evidence="1">
        <text>[eIF5A protein]-L-lysine + spermidine = [eIF5A protein]-deoxyhypusine + propane-1,3-diamine</text>
        <dbReference type="Rhea" id="RHEA:33299"/>
        <dbReference type="Rhea" id="RHEA-COMP:10143"/>
        <dbReference type="Rhea" id="RHEA-COMP:10144"/>
        <dbReference type="ChEBI" id="CHEBI:29969"/>
        <dbReference type="ChEBI" id="CHEBI:57484"/>
        <dbReference type="ChEBI" id="CHEBI:57834"/>
        <dbReference type="ChEBI" id="CHEBI:82657"/>
        <dbReference type="EC" id="2.5.1.46"/>
    </reaction>
</comment>
<evidence type="ECO:0000256" key="10">
    <source>
        <dbReference type="ARBA" id="ARBA00039467"/>
    </source>
</evidence>
<dbReference type="AlphaFoldDB" id="A0A6N0NU12"/>
<comment type="function">
    <text evidence="3">Catalyzes the NAD-dependent oxidative cleavage of spermidine and the subsequent transfer of the butylamine moiety of spermidine to the epsilon-amino group of a specific lysine residue of the eIF-5A precursor protein to form the intermediate deoxyhypusine residue.</text>
</comment>
<evidence type="ECO:0000256" key="3">
    <source>
        <dbReference type="ARBA" id="ARBA00002823"/>
    </source>
</evidence>
<evidence type="ECO:0000313" key="12">
    <source>
        <dbReference type="Proteomes" id="UP000509301"/>
    </source>
</evidence>
<keyword evidence="8" id="KW-0520">NAD</keyword>
<dbReference type="EMBL" id="CP049074">
    <property type="protein sequence ID" value="QKQ99392.1"/>
    <property type="molecule type" value="Genomic_DNA"/>
</dbReference>
<organism evidence="11 12">
    <name type="scientific">Metallosphaera tengchongensis</name>
    <dbReference type="NCBI Taxonomy" id="1532350"/>
    <lineage>
        <taxon>Archaea</taxon>
        <taxon>Thermoproteota</taxon>
        <taxon>Thermoprotei</taxon>
        <taxon>Sulfolobales</taxon>
        <taxon>Sulfolobaceae</taxon>
        <taxon>Metallosphaera</taxon>
    </lineage>
</organism>
<dbReference type="GO" id="GO:0005737">
    <property type="term" value="C:cytoplasm"/>
    <property type="evidence" value="ECO:0007669"/>
    <property type="project" value="TreeGrafter"/>
</dbReference>
<protein>
    <recommendedName>
        <fullName evidence="10">Probable deoxyhypusine synthase</fullName>
        <ecNumber evidence="6">2.5.1.46</ecNumber>
    </recommendedName>
</protein>
<evidence type="ECO:0000256" key="4">
    <source>
        <dbReference type="ARBA" id="ARBA00005041"/>
    </source>
</evidence>
<evidence type="ECO:0000256" key="6">
    <source>
        <dbReference type="ARBA" id="ARBA00012683"/>
    </source>
</evidence>
<accession>A0A6N0NU12</accession>
<evidence type="ECO:0000256" key="5">
    <source>
        <dbReference type="ARBA" id="ARBA00009892"/>
    </source>
</evidence>
<keyword evidence="12" id="KW-1185">Reference proteome</keyword>
<comment type="pathway">
    <text evidence="4">Protein modification; eIF5A hypusination.</text>
</comment>
<dbReference type="Pfam" id="PF01916">
    <property type="entry name" value="DS"/>
    <property type="match status" value="1"/>
</dbReference>
<evidence type="ECO:0000256" key="1">
    <source>
        <dbReference type="ARBA" id="ARBA00000952"/>
    </source>
</evidence>
<dbReference type="NCBIfam" id="NF002294">
    <property type="entry name" value="PRK01221.1"/>
    <property type="match status" value="1"/>
</dbReference>
<dbReference type="GeneID" id="55640756"/>
<dbReference type="OrthoDB" id="17730at2157"/>
<dbReference type="SUPFAM" id="SSF52467">
    <property type="entry name" value="DHS-like NAD/FAD-binding domain"/>
    <property type="match status" value="1"/>
</dbReference>
<dbReference type="EC" id="2.5.1.46" evidence="6"/>
<keyword evidence="7 11" id="KW-0808">Transferase</keyword>
<dbReference type="InterPro" id="IPR029035">
    <property type="entry name" value="DHS-like_NAD/FAD-binding_dom"/>
</dbReference>
<comment type="cofactor">
    <cofactor evidence="2">
        <name>NAD(+)</name>
        <dbReference type="ChEBI" id="CHEBI:57540"/>
    </cofactor>
</comment>
<dbReference type="PANTHER" id="PTHR11703:SF0">
    <property type="entry name" value="DEOXYHYPUSINE SYNTHASE"/>
    <property type="match status" value="1"/>
</dbReference>
<dbReference type="Gene3D" id="3.40.910.10">
    <property type="entry name" value="Deoxyhypusine synthase"/>
    <property type="match status" value="1"/>
</dbReference>
<dbReference type="RefSeq" id="WP_174629253.1">
    <property type="nucleotide sequence ID" value="NZ_CP049074.1"/>
</dbReference>
<dbReference type="InterPro" id="IPR002773">
    <property type="entry name" value="Deoxyhypusine_synthase"/>
</dbReference>
<evidence type="ECO:0000256" key="9">
    <source>
        <dbReference type="ARBA" id="ARBA00023256"/>
    </source>
</evidence>
<name>A0A6N0NU12_9CREN</name>
<evidence type="ECO:0000256" key="8">
    <source>
        <dbReference type="ARBA" id="ARBA00023027"/>
    </source>
</evidence>
<dbReference type="InterPro" id="IPR036982">
    <property type="entry name" value="Deoxyhypusine_synthase_sf"/>
</dbReference>